<sequence length="311" mass="32979">MSAVVLFIVLTAALTLVVVAVLLRPWARLPERASERTSESAPAGLEIYRSQWQALARDRAAGLLSAEDFDPAREDLRRRVLAEINETDEMDATAATAVGAAPDAASRGLSGRSAWALAAAMPLAAVLIYVGIGNPQALTPPPAARQDTAALARRVAQLKANPGDAEGWLALARAYEVLGRFPEAAEAFEKGRARVDGDPALLAEYAYALIRAEGGVVGSRAEALIDAALKLDPQQPQALFLAGLAANERGDFAAAIAHWQRLLPLLETSSDEAVMLEKSLQAAQEKMRQAANATSPAASDKRPHPSRWAPL</sequence>
<reference evidence="9" key="1">
    <citation type="submission" date="2024-06" db="EMBL/GenBank/DDBJ databases">
        <title>Radixoralia hellwigii gen. nov., sp nov., isolated from a root canal in the human oral cavity.</title>
        <authorList>
            <person name="Bartsch S."/>
            <person name="Wittmer A."/>
            <person name="Schulz A.-K."/>
            <person name="Neumann-Schaal M."/>
            <person name="Wolf J."/>
            <person name="Gronow S."/>
            <person name="Tennert C."/>
            <person name="Haecker G."/>
            <person name="Cieplik F."/>
            <person name="Al-Ahmad A."/>
        </authorList>
    </citation>
    <scope>NUCLEOTIDE SEQUENCE [LARGE SCALE GENOMIC DNA]</scope>
    <source>
        <strain evidence="9">Wk13</strain>
    </source>
</reference>
<evidence type="ECO:0000256" key="1">
    <source>
        <dbReference type="ARBA" id="ARBA00004196"/>
    </source>
</evidence>
<keyword evidence="4" id="KW-0802">TPR repeat</keyword>
<dbReference type="Pfam" id="PF23914">
    <property type="entry name" value="TPR_CcmH_CycH"/>
    <property type="match status" value="1"/>
</dbReference>
<dbReference type="SMART" id="SM00028">
    <property type="entry name" value="TPR"/>
    <property type="match status" value="2"/>
</dbReference>
<keyword evidence="6" id="KW-0812">Transmembrane</keyword>
<dbReference type="InterPro" id="IPR056413">
    <property type="entry name" value="TPR_CcmH_CycH"/>
</dbReference>
<evidence type="ECO:0000256" key="3">
    <source>
        <dbReference type="ARBA" id="ARBA00022748"/>
    </source>
</evidence>
<dbReference type="InterPro" id="IPR051263">
    <property type="entry name" value="C-type_cytochrome_biogenesis"/>
</dbReference>
<dbReference type="InterPro" id="IPR019734">
    <property type="entry name" value="TPR_rpt"/>
</dbReference>
<organism evidence="8 9">
    <name type="scientific">Dentiradicibacter hellwigii</name>
    <dbReference type="NCBI Taxonomy" id="3149053"/>
    <lineage>
        <taxon>Bacteria</taxon>
        <taxon>Pseudomonadati</taxon>
        <taxon>Pseudomonadota</taxon>
        <taxon>Betaproteobacteria</taxon>
        <taxon>Rhodocyclales</taxon>
        <taxon>Rhodocyclaceae</taxon>
        <taxon>Dentiradicibacter</taxon>
    </lineage>
</organism>
<dbReference type="PANTHER" id="PTHR47870:SF4">
    <property type="entry name" value="CYTOCHROME C-TYPE BIOGENESIS PROTEIN CYCH"/>
    <property type="match status" value="1"/>
</dbReference>
<dbReference type="NCBIfam" id="TIGR03142">
    <property type="entry name" value="cytochro_ccmI"/>
    <property type="match status" value="1"/>
</dbReference>
<feature type="region of interest" description="Disordered" evidence="5">
    <location>
        <begin position="285"/>
        <end position="311"/>
    </location>
</feature>
<comment type="caution">
    <text evidence="8">The sequence shown here is derived from an EMBL/GenBank/DDBJ whole genome shotgun (WGS) entry which is preliminary data.</text>
</comment>
<feature type="transmembrane region" description="Helical" evidence="6">
    <location>
        <begin position="6"/>
        <end position="27"/>
    </location>
</feature>
<dbReference type="RefSeq" id="WP_418892040.1">
    <property type="nucleotide sequence ID" value="NZ_JBEUWX010000003.1"/>
</dbReference>
<comment type="subcellular location">
    <subcellularLocation>
        <location evidence="1">Cell envelope</location>
    </subcellularLocation>
</comment>
<keyword evidence="9" id="KW-1185">Reference proteome</keyword>
<feature type="transmembrane region" description="Helical" evidence="6">
    <location>
        <begin position="114"/>
        <end position="132"/>
    </location>
</feature>
<evidence type="ECO:0000313" key="8">
    <source>
        <dbReference type="EMBL" id="MFA9950954.1"/>
    </source>
</evidence>
<protein>
    <submittedName>
        <fullName evidence="8">C-type cytochrome biogenesis protein CcmI</fullName>
    </submittedName>
</protein>
<evidence type="ECO:0000256" key="5">
    <source>
        <dbReference type="SAM" id="MobiDB-lite"/>
    </source>
</evidence>
<evidence type="ECO:0000256" key="6">
    <source>
        <dbReference type="SAM" id="Phobius"/>
    </source>
</evidence>
<accession>A0ABV4UK34</accession>
<keyword evidence="2" id="KW-0677">Repeat</keyword>
<dbReference type="SUPFAM" id="SSF48452">
    <property type="entry name" value="TPR-like"/>
    <property type="match status" value="1"/>
</dbReference>
<gene>
    <name evidence="8" type="primary">ccmI</name>
    <name evidence="8" type="ORF">ABCS64_11565</name>
</gene>
<feature type="domain" description="Cytochrome c-type biogenesis protein H TPR" evidence="7">
    <location>
        <begin position="156"/>
        <end position="271"/>
    </location>
</feature>
<keyword evidence="3" id="KW-0201">Cytochrome c-type biogenesis</keyword>
<dbReference type="Proteomes" id="UP001574673">
    <property type="component" value="Unassembled WGS sequence"/>
</dbReference>
<dbReference type="EMBL" id="JBEUWX010000003">
    <property type="protein sequence ID" value="MFA9950954.1"/>
    <property type="molecule type" value="Genomic_DNA"/>
</dbReference>
<keyword evidence="6" id="KW-1133">Transmembrane helix</keyword>
<dbReference type="PANTHER" id="PTHR47870">
    <property type="entry name" value="CYTOCHROME C-TYPE BIOGENESIS PROTEIN CCMH"/>
    <property type="match status" value="1"/>
</dbReference>
<dbReference type="InterPro" id="IPR017560">
    <property type="entry name" value="Cyt_c_biogenesis_CcmI"/>
</dbReference>
<keyword evidence="6" id="KW-0472">Membrane</keyword>
<evidence type="ECO:0000313" key="9">
    <source>
        <dbReference type="Proteomes" id="UP001574673"/>
    </source>
</evidence>
<proteinExistence type="predicted"/>
<evidence type="ECO:0000259" key="7">
    <source>
        <dbReference type="Pfam" id="PF23914"/>
    </source>
</evidence>
<dbReference type="InterPro" id="IPR011990">
    <property type="entry name" value="TPR-like_helical_dom_sf"/>
</dbReference>
<evidence type="ECO:0000256" key="4">
    <source>
        <dbReference type="ARBA" id="ARBA00022803"/>
    </source>
</evidence>
<evidence type="ECO:0000256" key="2">
    <source>
        <dbReference type="ARBA" id="ARBA00022737"/>
    </source>
</evidence>
<name>A0ABV4UK34_9RHOO</name>
<dbReference type="Gene3D" id="1.25.40.10">
    <property type="entry name" value="Tetratricopeptide repeat domain"/>
    <property type="match status" value="1"/>
</dbReference>